<feature type="region of interest" description="Disordered" evidence="1">
    <location>
        <begin position="38"/>
        <end position="60"/>
    </location>
</feature>
<comment type="caution">
    <text evidence="2">The sequence shown here is derived from an EMBL/GenBank/DDBJ whole genome shotgun (WGS) entry which is preliminary data.</text>
</comment>
<organism evidence="2 3">
    <name type="scientific">Mobilisporobacter senegalensis</name>
    <dbReference type="NCBI Taxonomy" id="1329262"/>
    <lineage>
        <taxon>Bacteria</taxon>
        <taxon>Bacillati</taxon>
        <taxon>Bacillota</taxon>
        <taxon>Clostridia</taxon>
        <taxon>Lachnospirales</taxon>
        <taxon>Lachnospiraceae</taxon>
        <taxon>Mobilisporobacter</taxon>
    </lineage>
</organism>
<evidence type="ECO:0000313" key="3">
    <source>
        <dbReference type="Proteomes" id="UP000273083"/>
    </source>
</evidence>
<evidence type="ECO:0000256" key="1">
    <source>
        <dbReference type="SAM" id="MobiDB-lite"/>
    </source>
</evidence>
<dbReference type="RefSeq" id="WP_123609009.1">
    <property type="nucleotide sequence ID" value="NZ_RJVG01000004.1"/>
</dbReference>
<sequence>MQNRINIKICNVAIDMGVALISFGISFNQQSKLNDTNELEQPHLISNQVKTEGEVNDELQ</sequence>
<dbReference type="Proteomes" id="UP000273083">
    <property type="component" value="Unassembled WGS sequence"/>
</dbReference>
<keyword evidence="3" id="KW-1185">Reference proteome</keyword>
<proteinExistence type="predicted"/>
<dbReference type="EMBL" id="RJVG01000004">
    <property type="protein sequence ID" value="ROR28503.1"/>
    <property type="molecule type" value="Genomic_DNA"/>
</dbReference>
<protein>
    <submittedName>
        <fullName evidence="2">Uncharacterized protein</fullName>
    </submittedName>
</protein>
<evidence type="ECO:0000313" key="2">
    <source>
        <dbReference type="EMBL" id="ROR28503.1"/>
    </source>
</evidence>
<dbReference type="AlphaFoldDB" id="A0A3N1XPA7"/>
<name>A0A3N1XPA7_9FIRM</name>
<reference evidence="2 3" key="1">
    <citation type="submission" date="2018-11" db="EMBL/GenBank/DDBJ databases">
        <title>Genomic Encyclopedia of Type Strains, Phase IV (KMG-IV): sequencing the most valuable type-strain genomes for metagenomic binning, comparative biology and taxonomic classification.</title>
        <authorList>
            <person name="Goeker M."/>
        </authorList>
    </citation>
    <scope>NUCLEOTIDE SEQUENCE [LARGE SCALE GENOMIC DNA]</scope>
    <source>
        <strain evidence="2 3">DSM 26537</strain>
    </source>
</reference>
<gene>
    <name evidence="2" type="ORF">EDD66_10485</name>
</gene>
<accession>A0A3N1XPA7</accession>